<feature type="transmembrane region" description="Helical" evidence="1">
    <location>
        <begin position="158"/>
        <end position="180"/>
    </location>
</feature>
<dbReference type="PANTHER" id="PTHR20992">
    <property type="entry name" value="AT15442P-RELATED"/>
    <property type="match status" value="1"/>
</dbReference>
<accession>A0ABY7QNQ0</accession>
<dbReference type="PANTHER" id="PTHR20992:SF9">
    <property type="entry name" value="AT15442P-RELATED"/>
    <property type="match status" value="1"/>
</dbReference>
<feature type="transmembrane region" description="Helical" evidence="1">
    <location>
        <begin position="186"/>
        <end position="208"/>
    </location>
</feature>
<feature type="transmembrane region" description="Helical" evidence="1">
    <location>
        <begin position="131"/>
        <end position="151"/>
    </location>
</feature>
<evidence type="ECO:0000256" key="1">
    <source>
        <dbReference type="SAM" id="Phobius"/>
    </source>
</evidence>
<proteinExistence type="predicted"/>
<keyword evidence="3" id="KW-1185">Reference proteome</keyword>
<keyword evidence="1" id="KW-0812">Transmembrane</keyword>
<sequence>MKRFDIFKRYLGQQIYTAKEEHEWETYGEIREGVIFKGFNLWILGFAMIIACIGLTTNSISAVIGAMLISPLMGPVIGFAFGLAINDRNLRIEGARNWVKMTIVSLASATLFFLINPFDHSTELLESFQKASIFDIFLAFFGGLAGFIGIVKKEGVKIIAGVAIATACMPPLCTAAYGIAHLDFKYFLGGFYFYFINCLFIGWATFLLSRYFKFESITKERGKRSLKNVLLWDLLLVIMLVPGIWIGYQKWKIEEDSPAQLTDSEKIQALEKRIESLERNVRQN</sequence>
<protein>
    <submittedName>
        <fullName evidence="2">DUF389 domain-containing protein</fullName>
    </submittedName>
</protein>
<keyword evidence="1" id="KW-1133">Transmembrane helix</keyword>
<dbReference type="Proteomes" id="UP001210978">
    <property type="component" value="Chromosome"/>
</dbReference>
<dbReference type="RefSeq" id="WP_271148986.1">
    <property type="nucleotide sequence ID" value="NZ_CP115859.1"/>
</dbReference>
<keyword evidence="1" id="KW-0472">Membrane</keyword>
<dbReference type="EMBL" id="CP115859">
    <property type="protein sequence ID" value="WBV60666.1"/>
    <property type="molecule type" value="Genomic_DNA"/>
</dbReference>
<evidence type="ECO:0000313" key="2">
    <source>
        <dbReference type="EMBL" id="WBV60666.1"/>
    </source>
</evidence>
<feature type="transmembrane region" description="Helical" evidence="1">
    <location>
        <begin position="229"/>
        <end position="248"/>
    </location>
</feature>
<organism evidence="2 3">
    <name type="scientific">Chryseobacterium camelliae</name>
    <dbReference type="NCBI Taxonomy" id="1265445"/>
    <lineage>
        <taxon>Bacteria</taxon>
        <taxon>Pseudomonadati</taxon>
        <taxon>Bacteroidota</taxon>
        <taxon>Flavobacteriia</taxon>
        <taxon>Flavobacteriales</taxon>
        <taxon>Weeksellaceae</taxon>
        <taxon>Chryseobacterium group</taxon>
        <taxon>Chryseobacterium</taxon>
    </lineage>
</organism>
<feature type="transmembrane region" description="Helical" evidence="1">
    <location>
        <begin position="62"/>
        <end position="85"/>
    </location>
</feature>
<reference evidence="2 3" key="1">
    <citation type="submission" date="2023-01" db="EMBL/GenBank/DDBJ databases">
        <title>Complete genome of Chryseobacterium camelliae VAN22-5A.</title>
        <authorList>
            <person name="Zong G."/>
            <person name="Cao G."/>
        </authorList>
    </citation>
    <scope>NUCLEOTIDE SEQUENCE [LARGE SCALE GENOMIC DNA]</scope>
    <source>
        <strain evidence="2 3">VAN22-5A</strain>
    </source>
</reference>
<feature type="transmembrane region" description="Helical" evidence="1">
    <location>
        <begin position="39"/>
        <end position="56"/>
    </location>
</feature>
<dbReference type="Pfam" id="PF04087">
    <property type="entry name" value="DUF389"/>
    <property type="match status" value="1"/>
</dbReference>
<evidence type="ECO:0000313" key="3">
    <source>
        <dbReference type="Proteomes" id="UP001210978"/>
    </source>
</evidence>
<name>A0ABY7QNQ0_9FLAO</name>
<gene>
    <name evidence="2" type="ORF">PFY12_00775</name>
</gene>
<feature type="transmembrane region" description="Helical" evidence="1">
    <location>
        <begin position="97"/>
        <end position="115"/>
    </location>
</feature>
<dbReference type="InterPro" id="IPR005240">
    <property type="entry name" value="DUF389"/>
</dbReference>